<evidence type="ECO:0000256" key="4">
    <source>
        <dbReference type="ARBA" id="ARBA00022490"/>
    </source>
</evidence>
<evidence type="ECO:0000256" key="6">
    <source>
        <dbReference type="ARBA" id="ARBA00022741"/>
    </source>
</evidence>
<feature type="domain" description="Aminoacyl-tRNA synthetase class I anticodon-binding" evidence="12">
    <location>
        <begin position="322"/>
        <end position="453"/>
    </location>
</feature>
<sequence>MKIKTRFAPSPTGLLHLGGARTALYSWLFAQKNNGSFILRFEDTNTKSSKQYFVKKIIKHMKWMGINWNENIYFQSKRIKKYNKIIKKMLINKQAYKCYCSKNRLENLKKYQLKNKIKPHYDNLCRYNENKNKKNKYVIRFKNPKFGEVVFKDQIRGKIKIKNKELDDLIIQRSNGIPTYNFCVAIDDWDMKITHVIRGEEHISNTPKQINILNAIGIKPPIYAHLPIILNENGEKMSKRKNTKSIFEYKKNGYLPEALLNYLIRLGWSYGNKEIFNVTEMKELFNFKKISKSASLLNKKKLNWLNHHYLKNLNKKIIIKHFKNYMKLNKIKKNNLEINILKIFIPRCKTFKEIIKQSNYLYKNIKLKKNNYLCKNSIKPLKYIKKEFSSIKIWNESNIQLKLKKTIKKLKLNIIDLNMPLRISITGKTKSPNLSLILFLLGKYKSLERIENSIKYINNNKIY</sequence>
<evidence type="ECO:0000259" key="11">
    <source>
        <dbReference type="Pfam" id="PF00749"/>
    </source>
</evidence>
<dbReference type="SUPFAM" id="SSF52374">
    <property type="entry name" value="Nucleotidylyl transferase"/>
    <property type="match status" value="1"/>
</dbReference>
<keyword evidence="7 10" id="KW-0067">ATP-binding</keyword>
<keyword evidence="6 10" id="KW-0547">Nucleotide-binding</keyword>
<proteinExistence type="inferred from homology"/>
<name>A0AAX3NAP6_9ENTR</name>
<keyword evidence="8 10" id="KW-0648">Protein biosynthesis</keyword>
<organism evidence="13 14">
    <name type="scientific">Candidatus Purcelliella pentastirinorum</name>
    <dbReference type="NCBI Taxonomy" id="472834"/>
    <lineage>
        <taxon>Bacteria</taxon>
        <taxon>Pseudomonadati</taxon>
        <taxon>Pseudomonadota</taxon>
        <taxon>Gammaproteobacteria</taxon>
        <taxon>Enterobacterales</taxon>
        <taxon>Enterobacteriaceae</taxon>
        <taxon>Candidatus Purcelliella</taxon>
    </lineage>
</organism>
<dbReference type="PANTHER" id="PTHR43311:SF2">
    <property type="entry name" value="GLUTAMATE--TRNA LIGASE, MITOCHONDRIAL-RELATED"/>
    <property type="match status" value="1"/>
</dbReference>
<dbReference type="InterPro" id="IPR004527">
    <property type="entry name" value="Glu-tRNA-ligase_bac/mito"/>
</dbReference>
<keyword evidence="4 10" id="KW-0963">Cytoplasm</keyword>
<dbReference type="Gene3D" id="3.40.50.620">
    <property type="entry name" value="HUPs"/>
    <property type="match status" value="1"/>
</dbReference>
<dbReference type="InterPro" id="IPR014729">
    <property type="entry name" value="Rossmann-like_a/b/a_fold"/>
</dbReference>
<evidence type="ECO:0000256" key="7">
    <source>
        <dbReference type="ARBA" id="ARBA00022840"/>
    </source>
</evidence>
<comment type="subcellular location">
    <subcellularLocation>
        <location evidence="1 10">Cytoplasm</location>
    </subcellularLocation>
</comment>
<dbReference type="FunFam" id="3.40.50.620:FF:000007">
    <property type="entry name" value="Glutamate--tRNA ligase"/>
    <property type="match status" value="1"/>
</dbReference>
<evidence type="ECO:0000256" key="5">
    <source>
        <dbReference type="ARBA" id="ARBA00022598"/>
    </source>
</evidence>
<feature type="domain" description="Glutamyl/glutaminyl-tRNA synthetase class Ib catalytic" evidence="11">
    <location>
        <begin position="2"/>
        <end position="304"/>
    </location>
</feature>
<dbReference type="InterPro" id="IPR000924">
    <property type="entry name" value="Glu/Gln-tRNA-synth"/>
</dbReference>
<keyword evidence="5 10" id="KW-0436">Ligase</keyword>
<dbReference type="InterPro" id="IPR049940">
    <property type="entry name" value="GluQ/Sye"/>
</dbReference>
<feature type="binding site" evidence="10">
    <location>
        <position position="239"/>
    </location>
    <ligand>
        <name>ATP</name>
        <dbReference type="ChEBI" id="CHEBI:30616"/>
    </ligand>
</feature>
<evidence type="ECO:0000313" key="13">
    <source>
        <dbReference type="EMBL" id="WDI78591.1"/>
    </source>
</evidence>
<evidence type="ECO:0000256" key="1">
    <source>
        <dbReference type="ARBA" id="ARBA00004496"/>
    </source>
</evidence>
<dbReference type="GO" id="GO:0000049">
    <property type="term" value="F:tRNA binding"/>
    <property type="evidence" value="ECO:0007669"/>
    <property type="project" value="InterPro"/>
</dbReference>
<dbReference type="PRINTS" id="PR00987">
    <property type="entry name" value="TRNASYNTHGLU"/>
</dbReference>
<feature type="short sequence motif" description="'KMSKS' region" evidence="10">
    <location>
        <begin position="236"/>
        <end position="240"/>
    </location>
</feature>
<keyword evidence="9 10" id="KW-0030">Aminoacyl-tRNA synthetase</keyword>
<reference evidence="13" key="1">
    <citation type="submission" date="2022-11" db="EMBL/GenBank/DDBJ databases">
        <title>Genomic comparisons reveal selection pressure and functional variation between nutritional endosymbionts of cave-adapted and epigean Hawaiian planthoppers.</title>
        <authorList>
            <person name="Gossett J.M."/>
            <person name="Porter M.L."/>
            <person name="Vasquez Y."/>
            <person name="Bennett G.M."/>
            <person name="Chong R.A."/>
        </authorList>
    </citation>
    <scope>NUCLEOTIDE SEQUENCE</scope>
    <source>
        <strain evidence="13">OPOL2</strain>
    </source>
</reference>
<dbReference type="GO" id="GO:0004818">
    <property type="term" value="F:glutamate-tRNA ligase activity"/>
    <property type="evidence" value="ECO:0007669"/>
    <property type="project" value="UniProtKB-UniRule"/>
</dbReference>
<dbReference type="SUPFAM" id="SSF48163">
    <property type="entry name" value="An anticodon-binding domain of class I aminoacyl-tRNA synthetases"/>
    <property type="match status" value="1"/>
</dbReference>
<comment type="caution">
    <text evidence="10">Lacks conserved residue(s) required for the propagation of feature annotation.</text>
</comment>
<dbReference type="Pfam" id="PF00749">
    <property type="entry name" value="tRNA-synt_1c"/>
    <property type="match status" value="1"/>
</dbReference>
<evidence type="ECO:0000256" key="8">
    <source>
        <dbReference type="ARBA" id="ARBA00022917"/>
    </source>
</evidence>
<dbReference type="InterPro" id="IPR045462">
    <property type="entry name" value="aa-tRNA-synth_I_cd-bd"/>
</dbReference>
<accession>A0AAX3NAP6</accession>
<protein>
    <recommendedName>
        <fullName evidence="10">Glutamate--tRNA ligase</fullName>
        <ecNumber evidence="10">6.1.1.17</ecNumber>
    </recommendedName>
    <alternativeName>
        <fullName evidence="10">Glutamyl-tRNA synthetase</fullName>
        <shortName evidence="10">GluRS</shortName>
    </alternativeName>
</protein>
<evidence type="ECO:0000313" key="14">
    <source>
        <dbReference type="Proteomes" id="UP001214992"/>
    </source>
</evidence>
<gene>
    <name evidence="10 13" type="primary">gltX</name>
    <name evidence="13" type="ORF">ONB71_00350</name>
</gene>
<dbReference type="PANTHER" id="PTHR43311">
    <property type="entry name" value="GLUTAMATE--TRNA LIGASE"/>
    <property type="match status" value="1"/>
</dbReference>
<dbReference type="GO" id="GO:0008270">
    <property type="term" value="F:zinc ion binding"/>
    <property type="evidence" value="ECO:0007669"/>
    <property type="project" value="InterPro"/>
</dbReference>
<evidence type="ECO:0000256" key="3">
    <source>
        <dbReference type="ARBA" id="ARBA00011245"/>
    </source>
</evidence>
<comment type="function">
    <text evidence="10">Catalyzes the attachment of glutamate to tRNA(Glu) in a two-step reaction: glutamate is first activated by ATP to form Glu-AMP and then transferred to the acceptor end of tRNA(Glu).</text>
</comment>
<dbReference type="InterPro" id="IPR020058">
    <property type="entry name" value="Glu/Gln-tRNA-synth_Ib_cat-dom"/>
</dbReference>
<evidence type="ECO:0000256" key="2">
    <source>
        <dbReference type="ARBA" id="ARBA00007894"/>
    </source>
</evidence>
<comment type="catalytic activity">
    <reaction evidence="10">
        <text>tRNA(Glu) + L-glutamate + ATP = L-glutamyl-tRNA(Glu) + AMP + diphosphate</text>
        <dbReference type="Rhea" id="RHEA:23540"/>
        <dbReference type="Rhea" id="RHEA-COMP:9663"/>
        <dbReference type="Rhea" id="RHEA-COMP:9680"/>
        <dbReference type="ChEBI" id="CHEBI:29985"/>
        <dbReference type="ChEBI" id="CHEBI:30616"/>
        <dbReference type="ChEBI" id="CHEBI:33019"/>
        <dbReference type="ChEBI" id="CHEBI:78442"/>
        <dbReference type="ChEBI" id="CHEBI:78520"/>
        <dbReference type="ChEBI" id="CHEBI:456215"/>
        <dbReference type="EC" id="6.1.1.17"/>
    </reaction>
</comment>
<dbReference type="InterPro" id="IPR008925">
    <property type="entry name" value="aa_tRNA-synth_I_cd-bd_sf"/>
</dbReference>
<dbReference type="Proteomes" id="UP001214992">
    <property type="component" value="Chromosome"/>
</dbReference>
<dbReference type="HAMAP" id="MF_00022">
    <property type="entry name" value="Glu_tRNA_synth_type1"/>
    <property type="match status" value="1"/>
</dbReference>
<comment type="subunit">
    <text evidence="3 10">Monomer.</text>
</comment>
<evidence type="ECO:0000256" key="10">
    <source>
        <dbReference type="HAMAP-Rule" id="MF_00022"/>
    </source>
</evidence>
<dbReference type="RefSeq" id="WP_274360616.1">
    <property type="nucleotide sequence ID" value="NZ_CP110496.1"/>
</dbReference>
<evidence type="ECO:0000259" key="12">
    <source>
        <dbReference type="Pfam" id="PF19269"/>
    </source>
</evidence>
<dbReference type="GO" id="GO:0005829">
    <property type="term" value="C:cytosol"/>
    <property type="evidence" value="ECO:0007669"/>
    <property type="project" value="TreeGrafter"/>
</dbReference>
<dbReference type="CDD" id="cd00808">
    <property type="entry name" value="GluRS_core"/>
    <property type="match status" value="1"/>
</dbReference>
<dbReference type="GO" id="GO:0005524">
    <property type="term" value="F:ATP binding"/>
    <property type="evidence" value="ECO:0007669"/>
    <property type="project" value="UniProtKB-UniRule"/>
</dbReference>
<dbReference type="EC" id="6.1.1.17" evidence="10"/>
<dbReference type="Gene3D" id="1.10.10.350">
    <property type="match status" value="1"/>
</dbReference>
<dbReference type="InterPro" id="IPR033910">
    <property type="entry name" value="GluRS_core"/>
</dbReference>
<dbReference type="NCBIfam" id="TIGR00464">
    <property type="entry name" value="gltX_bact"/>
    <property type="match status" value="1"/>
</dbReference>
<dbReference type="EMBL" id="CP110496">
    <property type="protein sequence ID" value="WDI78591.1"/>
    <property type="molecule type" value="Genomic_DNA"/>
</dbReference>
<dbReference type="Pfam" id="PF19269">
    <property type="entry name" value="Anticodon_2"/>
    <property type="match status" value="1"/>
</dbReference>
<dbReference type="InterPro" id="IPR001412">
    <property type="entry name" value="aa-tRNA-synth_I_CS"/>
</dbReference>
<evidence type="ECO:0000256" key="9">
    <source>
        <dbReference type="ARBA" id="ARBA00023146"/>
    </source>
</evidence>
<dbReference type="GO" id="GO:0006424">
    <property type="term" value="P:glutamyl-tRNA aminoacylation"/>
    <property type="evidence" value="ECO:0007669"/>
    <property type="project" value="UniProtKB-UniRule"/>
</dbReference>
<dbReference type="PROSITE" id="PS00178">
    <property type="entry name" value="AA_TRNA_LIGASE_I"/>
    <property type="match status" value="1"/>
</dbReference>
<dbReference type="InterPro" id="IPR020751">
    <property type="entry name" value="aa-tRNA-synth_I_codon-bd_sub2"/>
</dbReference>
<comment type="similarity">
    <text evidence="2 10">Belongs to the class-I aminoacyl-tRNA synthetase family. Glutamate--tRNA ligase type 1 subfamily.</text>
</comment>
<feature type="short sequence motif" description="'HIGH' region" evidence="10">
    <location>
        <begin position="9"/>
        <end position="19"/>
    </location>
</feature>
<dbReference type="AlphaFoldDB" id="A0AAX3NAP6"/>